<feature type="compositionally biased region" description="Polar residues" evidence="1">
    <location>
        <begin position="271"/>
        <end position="286"/>
    </location>
</feature>
<organism evidence="3 4">
    <name type="scientific">Paralvinella palmiformis</name>
    <dbReference type="NCBI Taxonomy" id="53620"/>
    <lineage>
        <taxon>Eukaryota</taxon>
        <taxon>Metazoa</taxon>
        <taxon>Spiralia</taxon>
        <taxon>Lophotrochozoa</taxon>
        <taxon>Annelida</taxon>
        <taxon>Polychaeta</taxon>
        <taxon>Sedentaria</taxon>
        <taxon>Canalipalpata</taxon>
        <taxon>Terebellida</taxon>
        <taxon>Terebelliformia</taxon>
        <taxon>Alvinellidae</taxon>
        <taxon>Paralvinella</taxon>
    </lineage>
</organism>
<dbReference type="Gene3D" id="1.20.80.10">
    <property type="match status" value="1"/>
</dbReference>
<feature type="compositionally biased region" description="Polar residues" evidence="1">
    <location>
        <begin position="843"/>
        <end position="874"/>
    </location>
</feature>
<dbReference type="PROSITE" id="PS50057">
    <property type="entry name" value="FERM_3"/>
    <property type="match status" value="1"/>
</dbReference>
<dbReference type="PANTHER" id="PTHR23280">
    <property type="entry name" value="4.1 G PROTEIN"/>
    <property type="match status" value="1"/>
</dbReference>
<feature type="region of interest" description="Disordered" evidence="1">
    <location>
        <begin position="704"/>
        <end position="760"/>
    </location>
</feature>
<dbReference type="FunFam" id="1.20.80.10:FF:000003">
    <property type="entry name" value="Tyrosine-protein phosphatase non-receptor type 4"/>
    <property type="match status" value="1"/>
</dbReference>
<dbReference type="InterPro" id="IPR000299">
    <property type="entry name" value="FERM_domain"/>
</dbReference>
<dbReference type="PRINTS" id="PR00935">
    <property type="entry name" value="BAND41"/>
</dbReference>
<feature type="region of interest" description="Disordered" evidence="1">
    <location>
        <begin position="478"/>
        <end position="626"/>
    </location>
</feature>
<feature type="region of interest" description="Disordered" evidence="1">
    <location>
        <begin position="832"/>
        <end position="877"/>
    </location>
</feature>
<gene>
    <name evidence="3" type="ORF">LSH36_535g02000</name>
</gene>
<dbReference type="InterPro" id="IPR011993">
    <property type="entry name" value="PH-like_dom_sf"/>
</dbReference>
<dbReference type="EMBL" id="JAODUP010000535">
    <property type="protein sequence ID" value="KAK2147797.1"/>
    <property type="molecule type" value="Genomic_DNA"/>
</dbReference>
<dbReference type="Pfam" id="PF00373">
    <property type="entry name" value="FERM_M"/>
    <property type="match status" value="1"/>
</dbReference>
<dbReference type="Proteomes" id="UP001208570">
    <property type="component" value="Unassembled WGS sequence"/>
</dbReference>
<evidence type="ECO:0000313" key="4">
    <source>
        <dbReference type="Proteomes" id="UP001208570"/>
    </source>
</evidence>
<feature type="compositionally biased region" description="Polar residues" evidence="1">
    <location>
        <begin position="551"/>
        <end position="576"/>
    </location>
</feature>
<keyword evidence="4" id="KW-1185">Reference proteome</keyword>
<dbReference type="InterPro" id="IPR019748">
    <property type="entry name" value="FERM_central"/>
</dbReference>
<dbReference type="SMART" id="SM00295">
    <property type="entry name" value="B41"/>
    <property type="match status" value="1"/>
</dbReference>
<dbReference type="GO" id="GO:0031032">
    <property type="term" value="P:actomyosin structure organization"/>
    <property type="evidence" value="ECO:0007669"/>
    <property type="project" value="TreeGrafter"/>
</dbReference>
<feature type="compositionally biased region" description="Basic and acidic residues" evidence="1">
    <location>
        <begin position="244"/>
        <end position="267"/>
    </location>
</feature>
<name>A0AAD9J7T5_9ANNE</name>
<reference evidence="3" key="1">
    <citation type="journal article" date="2023" name="Mol. Biol. Evol.">
        <title>Third-Generation Sequencing Reveals the Adaptive Role of the Epigenome in Three Deep-Sea Polychaetes.</title>
        <authorList>
            <person name="Perez M."/>
            <person name="Aroh O."/>
            <person name="Sun Y."/>
            <person name="Lan Y."/>
            <person name="Juniper S.K."/>
            <person name="Young C.R."/>
            <person name="Angers B."/>
            <person name="Qian P.Y."/>
        </authorList>
    </citation>
    <scope>NUCLEOTIDE SEQUENCE</scope>
    <source>
        <strain evidence="3">P08H-3</strain>
    </source>
</reference>
<feature type="compositionally biased region" description="Low complexity" evidence="1">
    <location>
        <begin position="367"/>
        <end position="378"/>
    </location>
</feature>
<feature type="compositionally biased region" description="Acidic residues" evidence="1">
    <location>
        <begin position="488"/>
        <end position="506"/>
    </location>
</feature>
<dbReference type="GO" id="GO:0005856">
    <property type="term" value="C:cytoskeleton"/>
    <property type="evidence" value="ECO:0007669"/>
    <property type="project" value="TreeGrafter"/>
</dbReference>
<accession>A0AAD9J7T5</accession>
<feature type="compositionally biased region" description="Low complexity" evidence="1">
    <location>
        <begin position="313"/>
        <end position="326"/>
    </location>
</feature>
<evidence type="ECO:0000313" key="3">
    <source>
        <dbReference type="EMBL" id="KAK2147797.1"/>
    </source>
</evidence>
<feature type="compositionally biased region" description="Low complexity" evidence="1">
    <location>
        <begin position="533"/>
        <end position="545"/>
    </location>
</feature>
<dbReference type="Gene3D" id="2.30.29.30">
    <property type="entry name" value="Pleckstrin-homology domain (PH domain)/Phosphotyrosine-binding domain (PTB)"/>
    <property type="match status" value="1"/>
</dbReference>
<dbReference type="InterPro" id="IPR035963">
    <property type="entry name" value="FERM_2"/>
</dbReference>
<comment type="caution">
    <text evidence="3">The sequence shown here is derived from an EMBL/GenBank/DDBJ whole genome shotgun (WGS) entry which is preliminary data.</text>
</comment>
<feature type="compositionally biased region" description="Polar residues" evidence="1">
    <location>
        <begin position="735"/>
        <end position="756"/>
    </location>
</feature>
<feature type="region of interest" description="Disordered" evidence="1">
    <location>
        <begin position="226"/>
        <end position="400"/>
    </location>
</feature>
<feature type="compositionally biased region" description="Polar residues" evidence="1">
    <location>
        <begin position="593"/>
        <end position="605"/>
    </location>
</feature>
<sequence>MIGLSMKSDCSRICASTFHTQLKLSVCVSVCLSSQDVLHLTLSREDYFCYFLFTVGPPYTFRFKVKFYSSEPSNLHEELTRYQFFLQLKEDILSGKLETPFDTTVQLAAYALQSELGDYEEDVHTPGYISEFRFVPNQTEEMELDILEKFKVCRGQTPAQAESNYLNKAKWLEMYGVDMHIVMGRDGFEYRLGLTPTGILVFEKDQKIGLFFCNRTEFQMASMNRARKSVRFERRPSQRYSRRPTFDKKERERAMERLKADQAEKARASASDESSMTIEAEVTSNEPVLPPPANKLGKKRATPPPAAASGLNPTSQPPAAAAAASAVPPPSPTPASPASALERLDILISGGAEKPTTPPAEERKTTRAAQRAAARRAAGLNKTASRPAAGEGKMVAPGTTTLTIKEEAELAQARLKGLDETSVTTSHTPTSRPHKDLNTFINNQLKFDKLPTDKAAIPPEQMKCNILKAKVEEQYRKGSVEKSLVVELPDEEEEESSYANSDEEERGIDHQSEDVFITKPRLAIDKNSLSYYRMPSQRSSSNSSDRSYHSTKSISSQPPTVAKSSSVALTKTSSPKSVERPILGTVTPEPDSDTTPLLRTPSPATSPEPTGTIPQITTPTAAPVSVMPKVTNQAAKKAKKQKKQKVSVKIETPESLGSEQHEIFIDYPKKITNEAVASSTSSSSTTSTKANDVGIPFLNDLSAPKDANAIGPPPVPARTSSIQSRPALPKALISEPTNSAGPSKHATTLSSKQTGKPSFEPEVKILNTDSPKAKVINIAINKTNVADSSKMIASQSASIGQVSNDTEMGLPLGKTLPIIGQPLQDFDIRKTASNATKPRGSKINATSPVGGSTSQPSLTINSLSEKPNQPSSPITKALPVIAIPPTALNSDQSEASLAKVSDTVQNGGEGVDVSNVPSQQSPSTLIETSFARGGKTVTREVSTTRVKSRAKDATAHVVKITRTPSETSGKVGQRIPSDSGRHTLPVVNGSNDLSPSPWHVTSLTADGKPAVTERKIMLTTEL</sequence>
<evidence type="ECO:0000256" key="1">
    <source>
        <dbReference type="SAM" id="MobiDB-lite"/>
    </source>
</evidence>
<dbReference type="InterPro" id="IPR019749">
    <property type="entry name" value="Band_41_domain"/>
</dbReference>
<dbReference type="CDD" id="cd14473">
    <property type="entry name" value="FERM_B-lobe"/>
    <property type="match status" value="1"/>
</dbReference>
<proteinExistence type="predicted"/>
<dbReference type="SUPFAM" id="SSF47031">
    <property type="entry name" value="Second domain of FERM"/>
    <property type="match status" value="1"/>
</dbReference>
<dbReference type="InterPro" id="IPR014352">
    <property type="entry name" value="FERM/acyl-CoA-bd_prot_sf"/>
</dbReference>
<dbReference type="AlphaFoldDB" id="A0AAD9J7T5"/>
<protein>
    <recommendedName>
        <fullName evidence="2">FERM domain-containing protein</fullName>
    </recommendedName>
</protein>
<feature type="compositionally biased region" description="Low complexity" evidence="1">
    <location>
        <begin position="607"/>
        <end position="623"/>
    </location>
</feature>
<dbReference type="PANTHER" id="PTHR23280:SF25">
    <property type="entry name" value="MOESIN_EZRIN_RADIXIN HOMOLOG 1"/>
    <property type="match status" value="1"/>
</dbReference>
<dbReference type="SUPFAM" id="SSF50729">
    <property type="entry name" value="PH domain-like"/>
    <property type="match status" value="1"/>
</dbReference>
<feature type="region of interest" description="Disordered" evidence="1">
    <location>
        <begin position="413"/>
        <end position="437"/>
    </location>
</feature>
<feature type="compositionally biased region" description="Polar residues" evidence="1">
    <location>
        <begin position="421"/>
        <end position="431"/>
    </location>
</feature>
<evidence type="ECO:0000259" key="2">
    <source>
        <dbReference type="PROSITE" id="PS50057"/>
    </source>
</evidence>
<feature type="domain" description="FERM" evidence="2">
    <location>
        <begin position="1"/>
        <end position="270"/>
    </location>
</feature>